<dbReference type="Pfam" id="PF12697">
    <property type="entry name" value="Abhydrolase_6"/>
    <property type="match status" value="1"/>
</dbReference>
<comment type="subcellular location">
    <subcellularLocation>
        <location evidence="1">Cytoplasm</location>
    </subcellularLocation>
</comment>
<evidence type="ECO:0000259" key="6">
    <source>
        <dbReference type="Pfam" id="PF00561"/>
    </source>
</evidence>
<dbReference type="STRING" id="7574.A0A1S3HI17"/>
<dbReference type="GeneID" id="106154723"/>
<organism evidence="8 9">
    <name type="scientific">Lingula anatina</name>
    <name type="common">Brachiopod</name>
    <name type="synonym">Lingula unguis</name>
    <dbReference type="NCBI Taxonomy" id="7574"/>
    <lineage>
        <taxon>Eukaryota</taxon>
        <taxon>Metazoa</taxon>
        <taxon>Spiralia</taxon>
        <taxon>Lophotrochozoa</taxon>
        <taxon>Brachiopoda</taxon>
        <taxon>Linguliformea</taxon>
        <taxon>Lingulata</taxon>
        <taxon>Lingulida</taxon>
        <taxon>Linguloidea</taxon>
        <taxon>Lingulidae</taxon>
        <taxon>Lingula</taxon>
    </lineage>
</organism>
<dbReference type="Gene3D" id="3.40.50.1820">
    <property type="entry name" value="alpha/beta hydrolase"/>
    <property type="match status" value="2"/>
</dbReference>
<dbReference type="KEGG" id="lak:106154723"/>
<dbReference type="RefSeq" id="XP_013384634.1">
    <property type="nucleotide sequence ID" value="XM_013529180.2"/>
</dbReference>
<dbReference type="Proteomes" id="UP000085678">
    <property type="component" value="Unplaced"/>
</dbReference>
<dbReference type="InParanoid" id="A0A1S3HI17"/>
<evidence type="ECO:0000313" key="8">
    <source>
        <dbReference type="Proteomes" id="UP000085678"/>
    </source>
</evidence>
<feature type="domain" description="AB hydrolase-1" evidence="6">
    <location>
        <begin position="84"/>
        <end position="192"/>
    </location>
</feature>
<dbReference type="GO" id="GO:0005737">
    <property type="term" value="C:cytoplasm"/>
    <property type="evidence" value="ECO:0007669"/>
    <property type="project" value="UniProtKB-SubCell"/>
</dbReference>
<dbReference type="PANTHER" id="PTHR15913">
    <property type="entry name" value="ACID CLUSTER PROTEIN 33"/>
    <property type="match status" value="1"/>
</dbReference>
<protein>
    <recommendedName>
        <fullName evidence="3">Maspardin</fullName>
    </recommendedName>
</protein>
<accession>A0A1S3HI17</accession>
<dbReference type="OrthoDB" id="10264550at2759"/>
<feature type="region of interest" description="Disordered" evidence="5">
    <location>
        <begin position="565"/>
        <end position="591"/>
    </location>
</feature>
<dbReference type="AlphaFoldDB" id="A0A1S3HI17"/>
<evidence type="ECO:0000313" key="9">
    <source>
        <dbReference type="RefSeq" id="XP_013384634.1"/>
    </source>
</evidence>
<dbReference type="InterPro" id="IPR026151">
    <property type="entry name" value="Maspardin"/>
</dbReference>
<reference evidence="9" key="1">
    <citation type="submission" date="2025-08" db="UniProtKB">
        <authorList>
            <consortium name="RefSeq"/>
        </authorList>
    </citation>
    <scope>IDENTIFICATION</scope>
    <source>
        <tissue evidence="9">Gonads</tissue>
    </source>
</reference>
<evidence type="ECO:0000256" key="5">
    <source>
        <dbReference type="SAM" id="MobiDB-lite"/>
    </source>
</evidence>
<keyword evidence="4" id="KW-0963">Cytoplasm</keyword>
<dbReference type="InterPro" id="IPR000073">
    <property type="entry name" value="AB_hydrolase_1"/>
</dbReference>
<feature type="region of interest" description="Disordered" evidence="5">
    <location>
        <begin position="293"/>
        <end position="315"/>
    </location>
</feature>
<dbReference type="GO" id="GO:0003824">
    <property type="term" value="F:catalytic activity"/>
    <property type="evidence" value="ECO:0007669"/>
    <property type="project" value="InterPro"/>
</dbReference>
<feature type="compositionally biased region" description="Polar residues" evidence="5">
    <location>
        <begin position="577"/>
        <end position="587"/>
    </location>
</feature>
<dbReference type="SUPFAM" id="SSF53474">
    <property type="entry name" value="alpha/beta-Hydrolases"/>
    <property type="match status" value="2"/>
</dbReference>
<evidence type="ECO:0000256" key="3">
    <source>
        <dbReference type="ARBA" id="ARBA00020148"/>
    </source>
</evidence>
<dbReference type="InterPro" id="IPR029058">
    <property type="entry name" value="AB_hydrolase_fold"/>
</dbReference>
<dbReference type="PANTHER" id="PTHR15913:SF0">
    <property type="entry name" value="MASPARDIN"/>
    <property type="match status" value="1"/>
</dbReference>
<dbReference type="Pfam" id="PF00561">
    <property type="entry name" value="Abhydrolase_1"/>
    <property type="match status" value="1"/>
</dbReference>
<dbReference type="PRINTS" id="PR00111">
    <property type="entry name" value="ABHYDROLASE"/>
</dbReference>
<feature type="region of interest" description="Disordered" evidence="5">
    <location>
        <begin position="330"/>
        <end position="357"/>
    </location>
</feature>
<dbReference type="PRINTS" id="PR00412">
    <property type="entry name" value="EPOXHYDRLASE"/>
</dbReference>
<gene>
    <name evidence="9" type="primary">LOC106154723</name>
</gene>
<feature type="domain" description="AB hydrolase-1" evidence="7">
    <location>
        <begin position="607"/>
        <end position="836"/>
    </location>
</feature>
<evidence type="ECO:0000256" key="4">
    <source>
        <dbReference type="ARBA" id="ARBA00022490"/>
    </source>
</evidence>
<dbReference type="InterPro" id="IPR000639">
    <property type="entry name" value="Epox_hydrolase-like"/>
</dbReference>
<name>A0A1S3HI17_LINAN</name>
<evidence type="ECO:0000256" key="2">
    <source>
        <dbReference type="ARBA" id="ARBA00008645"/>
    </source>
</evidence>
<keyword evidence="8" id="KW-1185">Reference proteome</keyword>
<evidence type="ECO:0000259" key="7">
    <source>
        <dbReference type="Pfam" id="PF12697"/>
    </source>
</evidence>
<comment type="similarity">
    <text evidence="2">Belongs to the AB hydrolase superfamily.</text>
</comment>
<sequence length="885" mass="99358">MGDILHSQEYQSFRASVPQKRVAVDDDPSKVWTIYDAGPKNVRCPLICMPPASGTADVFFRQILALTAKGYRVIAVEYPTYWKMKEFCEGFRKLLDQLQLDKVHIFGASLGAFLAQQFAQYTHISPRVHSLILCNSFVDTTVFQQTNSAPLYWMMPAIWLKRMVMGIFAQGVVDGDIADSIDFMVTKLDSLDQQSLAARLTLNCMNCYVEPQKLQNVNITLMDVFDECALSDSVKEENCKYYPDAKRAILKSGGNFPYLSRSEEVNVFIQIHLKQFNATRFSAMDPEYDPLANVDITQVPSKPSDSRTTDDDDTEMRNRKLVAWHTMPAVESSANHPPDPGGHTAMPRGQSSDPGTQLTNCGCLQRRHHRVVPEPFHGERFNRIEIRPNRWLRIRHINPRSRDKDFEKEYETFLECQRLGRPYIPKGSPAYSMKNGREPQYLANGKWKKTSHTVEEHPFSPYAGNQQAISIDDGAENQNNSLQHPMVATLEGQQVDNSESRVATASSVKITENNVPGSISDDSAIQSFIEYNTTLSSHTSVTKMKMNEDGIVDKARHPKLESQDKTYFVSSPGDPVLSTQSSTSHETTPPVMRVDTKGEVTSHGAVLFFIHGVGGSSDIWQAQLDFFGDEGYEIIAPDMLGHGFSGAPNNAKDYSFQALLQDMLAVFDKFCKKHNVLIGHSYGTSFATALAKKRSRWTSKLILINGGGPTPLAPQPGVFQWPTWMLACIKPILVCGFQKSAFHKESKKTYVPKEKALDVPTYILKHMMNGQVWPEGNAEFHQWLNVPTLLIFGQDDQLVSLEEEIEMNMVIYGSKLEVIENASHMVMMEKPDEVSQLIYDFLLQGRAVVRSAVGPEVRSESRSKRTLSASSVRSFPGHLLNAKIV</sequence>
<proteinExistence type="inferred from homology"/>
<evidence type="ECO:0000256" key="1">
    <source>
        <dbReference type="ARBA" id="ARBA00004496"/>
    </source>
</evidence>